<keyword evidence="4 5" id="KW-0472">Membrane</keyword>
<dbReference type="Pfam" id="PF13564">
    <property type="entry name" value="DoxX_2"/>
    <property type="match status" value="1"/>
</dbReference>
<dbReference type="OrthoDB" id="673526at2"/>
<keyword evidence="2 5" id="KW-0812">Transmembrane</keyword>
<dbReference type="eggNOG" id="COG4270">
    <property type="taxonomic scope" value="Bacteria"/>
</dbReference>
<proteinExistence type="predicted"/>
<comment type="caution">
    <text evidence="6">The sequence shown here is derived from an EMBL/GenBank/DDBJ whole genome shotgun (WGS) entry which is preliminary data.</text>
</comment>
<dbReference type="STRING" id="558152.IQ37_08980"/>
<dbReference type="InterPro" id="IPR032808">
    <property type="entry name" value="DoxX"/>
</dbReference>
<feature type="transmembrane region" description="Helical" evidence="5">
    <location>
        <begin position="134"/>
        <end position="151"/>
    </location>
</feature>
<dbReference type="GO" id="GO:0016020">
    <property type="term" value="C:membrane"/>
    <property type="evidence" value="ECO:0007669"/>
    <property type="project" value="UniProtKB-SubCell"/>
</dbReference>
<gene>
    <name evidence="6" type="ORF">IQ37_08980</name>
</gene>
<protein>
    <submittedName>
        <fullName evidence="6">Membrane protein</fullName>
    </submittedName>
</protein>
<evidence type="ECO:0000313" key="7">
    <source>
        <dbReference type="Proteomes" id="UP000028709"/>
    </source>
</evidence>
<feature type="transmembrane region" description="Helical" evidence="5">
    <location>
        <begin position="27"/>
        <end position="45"/>
    </location>
</feature>
<dbReference type="EMBL" id="JPRJ01000013">
    <property type="protein sequence ID" value="KFF28807.1"/>
    <property type="molecule type" value="Genomic_DNA"/>
</dbReference>
<dbReference type="AlphaFoldDB" id="A0A086BIP3"/>
<dbReference type="PANTHER" id="PTHR36974">
    <property type="entry name" value="MEMBRANE PROTEIN-RELATED"/>
    <property type="match status" value="1"/>
</dbReference>
<feature type="transmembrane region" description="Helical" evidence="5">
    <location>
        <begin position="66"/>
        <end position="84"/>
    </location>
</feature>
<evidence type="ECO:0000256" key="5">
    <source>
        <dbReference type="SAM" id="Phobius"/>
    </source>
</evidence>
<dbReference type="KEGG" id="cpip:CJF12_02150"/>
<dbReference type="Proteomes" id="UP000028709">
    <property type="component" value="Unassembled WGS sequence"/>
</dbReference>
<evidence type="ECO:0000256" key="1">
    <source>
        <dbReference type="ARBA" id="ARBA00004141"/>
    </source>
</evidence>
<name>A0A086BIP3_9FLAO</name>
<sequence length="152" mass="17447">MKLLTILFATFILALLGTKLFQGEWNFLFSGNLGMAAFIIFTGFAHFKFQKGMVMMIPDFIPAKMFWVYLTGIIEIAAGIGLMIPSIREITATLLIVFYILVFVANINSSKKRVNLFKGDYTGPGMNYLYKERIPMQIILIVWTWYFGIYLQ</sequence>
<evidence type="ECO:0000313" key="6">
    <source>
        <dbReference type="EMBL" id="KFF28807.1"/>
    </source>
</evidence>
<evidence type="ECO:0000256" key="3">
    <source>
        <dbReference type="ARBA" id="ARBA00022989"/>
    </source>
</evidence>
<dbReference type="PANTHER" id="PTHR36974:SF1">
    <property type="entry name" value="DOXX FAMILY MEMBRANE PROTEIN"/>
    <property type="match status" value="1"/>
</dbReference>
<evidence type="ECO:0000256" key="2">
    <source>
        <dbReference type="ARBA" id="ARBA00022692"/>
    </source>
</evidence>
<keyword evidence="3 5" id="KW-1133">Transmembrane helix</keyword>
<accession>A0A086BIP3</accession>
<dbReference type="RefSeq" id="WP_034684003.1">
    <property type="nucleotide sequence ID" value="NZ_CP023049.2"/>
</dbReference>
<keyword evidence="7" id="KW-1185">Reference proteome</keyword>
<organism evidence="6 7">
    <name type="scientific">Chryseobacterium piperi</name>
    <dbReference type="NCBI Taxonomy" id="558152"/>
    <lineage>
        <taxon>Bacteria</taxon>
        <taxon>Pseudomonadati</taxon>
        <taxon>Bacteroidota</taxon>
        <taxon>Flavobacteriia</taxon>
        <taxon>Flavobacteriales</taxon>
        <taxon>Weeksellaceae</taxon>
        <taxon>Chryseobacterium group</taxon>
        <taxon>Chryseobacterium</taxon>
    </lineage>
</organism>
<feature type="transmembrane region" description="Helical" evidence="5">
    <location>
        <begin position="90"/>
        <end position="108"/>
    </location>
</feature>
<evidence type="ECO:0000256" key="4">
    <source>
        <dbReference type="ARBA" id="ARBA00023136"/>
    </source>
</evidence>
<reference evidence="6 7" key="1">
    <citation type="submission" date="2014-07" db="EMBL/GenBank/DDBJ databases">
        <title>Genome of Chryseobacterium piperi CTM.</title>
        <authorList>
            <person name="Pipes S.E."/>
            <person name="Stropko S.J."/>
            <person name="Newman J.D."/>
        </authorList>
    </citation>
    <scope>NUCLEOTIDE SEQUENCE [LARGE SCALE GENOMIC DNA]</scope>
    <source>
        <strain evidence="6 7">CTM</strain>
    </source>
</reference>
<comment type="subcellular location">
    <subcellularLocation>
        <location evidence="1">Membrane</location>
        <topology evidence="1">Multi-pass membrane protein</topology>
    </subcellularLocation>
</comment>